<dbReference type="PANTHER" id="PTHR31373">
    <property type="entry name" value="OS06G0652100 PROTEIN"/>
    <property type="match status" value="1"/>
</dbReference>
<sequence>MSSHVPSPNSSQINNIFTKQTGKNGHDEYGWSEYTKERIVQFNYQLVRTSKETEIIHLADILYNIIKDLQDNLEYGKLLPEEFQEQIVFLYKLVGYTRDIIDGKGEYMLAYMQILVWYGFYPVLAEFLLKSFVIMSNNEQHPYGSWKDIKYFCNYCKQQTGDDNHPLIKYAIELTNQQLMKDSKTICEKMTLVAKWIPREKKPKFSWLFKKMAHAYFKEYLTTAKKDDVSQIKRAKNKCEMEYRQLISYLNRRLDTTQIKQCENEWSQIEPSNITSQTLFKQRKAFLNMPIEKLGSITDSNSKIMRKTTKDRLYCRDNIIKYIESADSSSSFKKTPHIQLNEYVKTAIEMIDQDDTRNQEESNLLNTLWKQNAHNNLPLRPMVAMVDTSLSMLKNDALYFALGLGIRVAEKNAYFGKQIMTFGKTSKWHNLEHCDDFVGTVKAIITNNHCDNTSCSPMYLDEYSNLYDGIDKLLETIVESKMPEKQVAEMGIIIFSNMKFIKEQSKDQDFITVYEAIKHKYENAGQKAVNKAYTLPHIVFWNMESTHGFPCLSIHPNVTMISGNNPKLLNLFQDKGFTSCSETYHPNITPYTKMKESLKNTRYKCLEEEIVKILFNA</sequence>
<reference evidence="3" key="1">
    <citation type="journal article" date="2020" name="Nature">
        <title>Giant virus diversity and host interactions through global metagenomics.</title>
        <authorList>
            <person name="Schulz F."/>
            <person name="Roux S."/>
            <person name="Paez-Espino D."/>
            <person name="Jungbluth S."/>
            <person name="Walsh D.A."/>
            <person name="Denef V.J."/>
            <person name="McMahon K.D."/>
            <person name="Konstantinidis K.T."/>
            <person name="Eloe-Fadrosh E.A."/>
            <person name="Kyrpides N.C."/>
            <person name="Woyke T."/>
        </authorList>
    </citation>
    <scope>NUCLEOTIDE SEQUENCE</scope>
    <source>
        <strain evidence="3">GVMAG-M-3300023174-144</strain>
    </source>
</reference>
<evidence type="ECO:0000256" key="1">
    <source>
        <dbReference type="SAM" id="MobiDB-lite"/>
    </source>
</evidence>
<dbReference type="PANTHER" id="PTHR31373:SF17">
    <property type="entry name" value="OS06G0652100 PROTEIN"/>
    <property type="match status" value="1"/>
</dbReference>
<dbReference type="InterPro" id="IPR056690">
    <property type="entry name" value="DUF7788"/>
</dbReference>
<protein>
    <recommendedName>
        <fullName evidence="2">DUF7788 domain-containing protein</fullName>
    </recommendedName>
</protein>
<name>A0A6C0DFS2_9ZZZZ</name>
<dbReference type="AlphaFoldDB" id="A0A6C0DFS2"/>
<dbReference type="EMBL" id="MN739603">
    <property type="protein sequence ID" value="QHT15241.1"/>
    <property type="molecule type" value="Genomic_DNA"/>
</dbReference>
<feature type="domain" description="DUF7788" evidence="2">
    <location>
        <begin position="383"/>
        <end position="583"/>
    </location>
</feature>
<evidence type="ECO:0000259" key="2">
    <source>
        <dbReference type="Pfam" id="PF25043"/>
    </source>
</evidence>
<accession>A0A6C0DFS2</accession>
<dbReference type="Pfam" id="PF25043">
    <property type="entry name" value="DUF7788"/>
    <property type="match status" value="1"/>
</dbReference>
<feature type="region of interest" description="Disordered" evidence="1">
    <location>
        <begin position="1"/>
        <end position="21"/>
    </location>
</feature>
<organism evidence="3">
    <name type="scientific">viral metagenome</name>
    <dbReference type="NCBI Taxonomy" id="1070528"/>
    <lineage>
        <taxon>unclassified sequences</taxon>
        <taxon>metagenomes</taxon>
        <taxon>organismal metagenomes</taxon>
    </lineage>
</organism>
<evidence type="ECO:0000313" key="3">
    <source>
        <dbReference type="EMBL" id="QHT15241.1"/>
    </source>
</evidence>
<proteinExistence type="predicted"/>
<dbReference type="InterPro" id="IPR011205">
    <property type="entry name" value="UCP015417_vWA"/>
</dbReference>